<keyword evidence="2" id="KW-1185">Reference proteome</keyword>
<dbReference type="AlphaFoldDB" id="A0A807LL77"/>
<gene>
    <name evidence="1" type="ORF">BWI95_18900</name>
</gene>
<dbReference type="KEGG" id="kco:BWI95_18900"/>
<name>A0A807LL77_9ENTR</name>
<dbReference type="Proteomes" id="UP000187148">
    <property type="component" value="Chromosome"/>
</dbReference>
<evidence type="ECO:0000313" key="1">
    <source>
        <dbReference type="EMBL" id="APZ06963.1"/>
    </source>
</evidence>
<accession>A0A807LL77</accession>
<dbReference type="EMBL" id="CP019445">
    <property type="protein sequence ID" value="APZ06963.1"/>
    <property type="molecule type" value="Genomic_DNA"/>
</dbReference>
<proteinExistence type="predicted"/>
<evidence type="ECO:0000313" key="2">
    <source>
        <dbReference type="Proteomes" id="UP000187148"/>
    </source>
</evidence>
<organism evidence="1 2">
    <name type="scientific">Kosakonia cowanii JCM 10956 = DSM 18146</name>
    <dbReference type="NCBI Taxonomy" id="1300165"/>
    <lineage>
        <taxon>Bacteria</taxon>
        <taxon>Pseudomonadati</taxon>
        <taxon>Pseudomonadota</taxon>
        <taxon>Gammaproteobacteria</taxon>
        <taxon>Enterobacterales</taxon>
        <taxon>Enterobacteriaceae</taxon>
        <taxon>Kosakonia</taxon>
    </lineage>
</organism>
<protein>
    <submittedName>
        <fullName evidence="1">Uncharacterized protein</fullName>
    </submittedName>
</protein>
<sequence>MALIVFLWTEMKQAARWQPLKILIRGFITLSATATPDALQAVLEDKFYLRTGKKIYKFNSFLK</sequence>
<reference evidence="1 2" key="1">
    <citation type="submission" date="2017-01" db="EMBL/GenBank/DDBJ databases">
        <authorList>
            <person name="Cao J.-M."/>
        </authorList>
    </citation>
    <scope>NUCLEOTIDE SEQUENCE [LARGE SCALE GENOMIC DNA]</scope>
    <source>
        <strain evidence="1 2">888-76</strain>
    </source>
</reference>